<dbReference type="PANTHER" id="PTHR30026:SF20">
    <property type="entry name" value="OUTER MEMBRANE PROTEIN TOLC"/>
    <property type="match status" value="1"/>
</dbReference>
<dbReference type="HOGENOM" id="CLU_693893_0_0_9"/>
<dbReference type="OrthoDB" id="1894507at2"/>
<keyword evidence="6" id="KW-0175">Coiled coil</keyword>
<reference evidence="7 8" key="1">
    <citation type="submission" date="2013-02" db="EMBL/GenBank/DDBJ databases">
        <title>Genome sequence of Clostridium saccharoperbutylacetonicum N1-4(HMT).</title>
        <authorList>
            <person name="Poehlein A."/>
            <person name="Daniel R."/>
        </authorList>
    </citation>
    <scope>NUCLEOTIDE SEQUENCE [LARGE SCALE GENOMIC DNA]</scope>
    <source>
        <strain evidence="8">N1-4(HMT)</strain>
    </source>
</reference>
<evidence type="ECO:0000256" key="5">
    <source>
        <dbReference type="ARBA" id="ARBA00023237"/>
    </source>
</evidence>
<sequence>MKKKLIIFLVMSLILSLKISVIDITKVWAAITDDTIKVNLDNLRDIMNENNLDIKTYYNNKEIARKQYEMAKDEVNAAQENLDNAKKTVDNFKPLEDGSNLGDLVTDKENLSSAEDILEVKKSNLGNIRYALKMANIKYLQNIETSVNKAEKEYIDYLAALSDEQLEEDTVKSQEKSLQISKIQYDNGFIPNDEYITTIQNNTDAVNKLQELKDKEALAKTNLYIMLGISNAYKVTISTDFNEDLNKIANIKYDDDLAKMLDNNVEIQLQSIAIDKLDNEIDTETTTNYYTDEIDKYNTDNAKINLQQKINSAKADFKAQYNTLMSSYNSIKSNYDKIIQAQKEYQTIQIKYDYGFVSLKNVYDAKLELNTKISSFSKDKNTLYVNYLRYIQMKEGY</sequence>
<dbReference type="EMBL" id="CP004121">
    <property type="protein sequence ID" value="AGF54514.1"/>
    <property type="molecule type" value="Genomic_DNA"/>
</dbReference>
<evidence type="ECO:0008006" key="9">
    <source>
        <dbReference type="Google" id="ProtNLM"/>
    </source>
</evidence>
<evidence type="ECO:0000256" key="3">
    <source>
        <dbReference type="ARBA" id="ARBA00022692"/>
    </source>
</evidence>
<dbReference type="Proteomes" id="UP000011728">
    <property type="component" value="Chromosome"/>
</dbReference>
<evidence type="ECO:0000256" key="1">
    <source>
        <dbReference type="ARBA" id="ARBA00004442"/>
    </source>
</evidence>
<evidence type="ECO:0000313" key="8">
    <source>
        <dbReference type="Proteomes" id="UP000011728"/>
    </source>
</evidence>
<dbReference type="SUPFAM" id="SSF56954">
    <property type="entry name" value="Outer membrane efflux proteins (OEP)"/>
    <property type="match status" value="1"/>
</dbReference>
<evidence type="ECO:0000313" key="7">
    <source>
        <dbReference type="EMBL" id="AGF54514.1"/>
    </source>
</evidence>
<evidence type="ECO:0000256" key="4">
    <source>
        <dbReference type="ARBA" id="ARBA00023136"/>
    </source>
</evidence>
<dbReference type="KEGG" id="csr:Cspa_c07370"/>
<dbReference type="GO" id="GO:0015562">
    <property type="term" value="F:efflux transmembrane transporter activity"/>
    <property type="evidence" value="ECO:0007669"/>
    <property type="project" value="InterPro"/>
</dbReference>
<accession>M1M993</accession>
<dbReference type="GO" id="GO:1990281">
    <property type="term" value="C:efflux pump complex"/>
    <property type="evidence" value="ECO:0007669"/>
    <property type="project" value="TreeGrafter"/>
</dbReference>
<keyword evidence="3" id="KW-0812">Transmembrane</keyword>
<dbReference type="AlphaFoldDB" id="M1M993"/>
<keyword evidence="5" id="KW-0998">Cell outer membrane</keyword>
<dbReference type="eggNOG" id="ENOG5032XR9">
    <property type="taxonomic scope" value="Bacteria"/>
</dbReference>
<comment type="subcellular location">
    <subcellularLocation>
        <location evidence="1">Cell outer membrane</location>
    </subcellularLocation>
</comment>
<evidence type="ECO:0000256" key="2">
    <source>
        <dbReference type="ARBA" id="ARBA00022452"/>
    </source>
</evidence>
<feature type="coiled-coil region" evidence="6">
    <location>
        <begin position="54"/>
        <end position="88"/>
    </location>
</feature>
<dbReference type="Gene3D" id="1.20.1600.10">
    <property type="entry name" value="Outer membrane efflux proteins (OEP)"/>
    <property type="match status" value="1"/>
</dbReference>
<dbReference type="PANTHER" id="PTHR30026">
    <property type="entry name" value="OUTER MEMBRANE PROTEIN TOLC"/>
    <property type="match status" value="1"/>
</dbReference>
<proteinExistence type="predicted"/>
<evidence type="ECO:0000256" key="6">
    <source>
        <dbReference type="SAM" id="Coils"/>
    </source>
</evidence>
<keyword evidence="2" id="KW-1134">Transmembrane beta strand</keyword>
<dbReference type="GO" id="GO:0015288">
    <property type="term" value="F:porin activity"/>
    <property type="evidence" value="ECO:0007669"/>
    <property type="project" value="TreeGrafter"/>
</dbReference>
<organism evidence="7 8">
    <name type="scientific">Clostridium saccharoperbutylacetonicum N1-4(HMT)</name>
    <dbReference type="NCBI Taxonomy" id="931276"/>
    <lineage>
        <taxon>Bacteria</taxon>
        <taxon>Bacillati</taxon>
        <taxon>Bacillota</taxon>
        <taxon>Clostridia</taxon>
        <taxon>Eubacteriales</taxon>
        <taxon>Clostridiaceae</taxon>
        <taxon>Clostridium</taxon>
    </lineage>
</organism>
<protein>
    <recommendedName>
        <fullName evidence="9">Outer membrane efflux protein</fullName>
    </recommendedName>
</protein>
<name>M1M993_9CLOT</name>
<dbReference type="RefSeq" id="WP_015390840.1">
    <property type="nucleotide sequence ID" value="NC_020291.1"/>
</dbReference>
<gene>
    <name evidence="7" type="ORF">Cspa_c07370</name>
</gene>
<dbReference type="GO" id="GO:0009279">
    <property type="term" value="C:cell outer membrane"/>
    <property type="evidence" value="ECO:0007669"/>
    <property type="project" value="UniProtKB-SubCell"/>
</dbReference>
<dbReference type="PATRIC" id="fig|931276.5.peg.690"/>
<keyword evidence="4" id="KW-0472">Membrane</keyword>
<keyword evidence="8" id="KW-1185">Reference proteome</keyword>
<dbReference type="InterPro" id="IPR051906">
    <property type="entry name" value="TolC-like"/>
</dbReference>